<proteinExistence type="predicted"/>
<organism evidence="1 2">
    <name type="scientific">Roseateles oligotrophus</name>
    <dbReference type="NCBI Taxonomy" id="1769250"/>
    <lineage>
        <taxon>Bacteria</taxon>
        <taxon>Pseudomonadati</taxon>
        <taxon>Pseudomonadota</taxon>
        <taxon>Betaproteobacteria</taxon>
        <taxon>Burkholderiales</taxon>
        <taxon>Sphaerotilaceae</taxon>
        <taxon>Roseateles</taxon>
    </lineage>
</organism>
<gene>
    <name evidence="1" type="ORF">LNV07_13720</name>
</gene>
<name>A0ABT2YGG4_9BURK</name>
<reference evidence="1 2" key="1">
    <citation type="submission" date="2021-11" db="EMBL/GenBank/DDBJ databases">
        <authorList>
            <person name="Liang Q."/>
            <person name="Mou H."/>
            <person name="Liu Z."/>
        </authorList>
    </citation>
    <scope>NUCLEOTIDE SEQUENCE [LARGE SCALE GENOMIC DNA]</scope>
    <source>
        <strain evidence="1 2">CHU3</strain>
    </source>
</reference>
<keyword evidence="2" id="KW-1185">Reference proteome</keyword>
<dbReference type="Proteomes" id="UP001209701">
    <property type="component" value="Unassembled WGS sequence"/>
</dbReference>
<sequence>MARLAEKAAKSRGDEAALKKRAEALRAGALRRPIAAHQRLSPEAAELLIRWLSEGAP</sequence>
<comment type="caution">
    <text evidence="1">The sequence shown here is derived from an EMBL/GenBank/DDBJ whole genome shotgun (WGS) entry which is preliminary data.</text>
</comment>
<dbReference type="EMBL" id="JAJIRN010000006">
    <property type="protein sequence ID" value="MCV2369138.1"/>
    <property type="molecule type" value="Genomic_DNA"/>
</dbReference>
<accession>A0ABT2YGG4</accession>
<protein>
    <submittedName>
        <fullName evidence="1">Uncharacterized protein</fullName>
    </submittedName>
</protein>
<evidence type="ECO:0000313" key="1">
    <source>
        <dbReference type="EMBL" id="MCV2369138.1"/>
    </source>
</evidence>
<evidence type="ECO:0000313" key="2">
    <source>
        <dbReference type="Proteomes" id="UP001209701"/>
    </source>
</evidence>
<dbReference type="RefSeq" id="WP_263571736.1">
    <property type="nucleotide sequence ID" value="NZ_JAJIRN010000006.1"/>
</dbReference>